<organism evidence="2">
    <name type="scientific">Parabacteroides goldsteinii</name>
    <dbReference type="NCBI Taxonomy" id="328812"/>
    <lineage>
        <taxon>Bacteria</taxon>
        <taxon>Pseudomonadati</taxon>
        <taxon>Bacteroidota</taxon>
        <taxon>Bacteroidia</taxon>
        <taxon>Bacteroidales</taxon>
        <taxon>Tannerellaceae</taxon>
        <taxon>Parabacteroides</taxon>
    </lineage>
</organism>
<dbReference type="NCBIfam" id="TIGR04183">
    <property type="entry name" value="Por_Secre_tail"/>
    <property type="match status" value="1"/>
</dbReference>
<protein>
    <submittedName>
        <fullName evidence="2">T9SS type A sorting domain-containing protein</fullName>
    </submittedName>
</protein>
<accession>A0A6G1ZMN8</accession>
<dbReference type="Pfam" id="PF18962">
    <property type="entry name" value="Por_Secre_tail"/>
    <property type="match status" value="1"/>
</dbReference>
<dbReference type="InterPro" id="IPR026444">
    <property type="entry name" value="Secre_tail"/>
</dbReference>
<feature type="domain" description="Secretion system C-terminal sorting" evidence="1">
    <location>
        <begin position="271"/>
        <end position="335"/>
    </location>
</feature>
<evidence type="ECO:0000313" key="2">
    <source>
        <dbReference type="EMBL" id="MRY14951.1"/>
    </source>
</evidence>
<dbReference type="EMBL" id="WKLP01000107">
    <property type="protein sequence ID" value="MRY14951.1"/>
    <property type="molecule type" value="Genomic_DNA"/>
</dbReference>
<dbReference type="Gene3D" id="2.60.40.10">
    <property type="entry name" value="Immunoglobulins"/>
    <property type="match status" value="1"/>
</dbReference>
<dbReference type="RefSeq" id="WP_154292088.1">
    <property type="nucleotide sequence ID" value="NZ_WKLJ01000105.1"/>
</dbReference>
<gene>
    <name evidence="2" type="ORF">GKE01_26485</name>
</gene>
<dbReference type="SUPFAM" id="SSF48726">
    <property type="entry name" value="Immunoglobulin"/>
    <property type="match status" value="1"/>
</dbReference>
<feature type="non-terminal residue" evidence="2">
    <location>
        <position position="1"/>
    </location>
</feature>
<name>A0A6G1ZMN8_9BACT</name>
<dbReference type="AlphaFoldDB" id="A0A6G1ZMN8"/>
<dbReference type="InterPro" id="IPR013783">
    <property type="entry name" value="Ig-like_fold"/>
</dbReference>
<reference evidence="2" key="1">
    <citation type="journal article" date="2019" name="Nat. Med.">
        <title>A library of human gut bacterial isolates paired with longitudinal multiomics data enables mechanistic microbiome research.</title>
        <authorList>
            <person name="Poyet M."/>
            <person name="Groussin M."/>
            <person name="Gibbons S.M."/>
            <person name="Avila-Pacheco J."/>
            <person name="Jiang X."/>
            <person name="Kearney S.M."/>
            <person name="Perrotta A.R."/>
            <person name="Berdy B."/>
            <person name="Zhao S."/>
            <person name="Lieberman T.D."/>
            <person name="Swanson P.K."/>
            <person name="Smith M."/>
            <person name="Roesemann S."/>
            <person name="Alexander J.E."/>
            <person name="Rich S.A."/>
            <person name="Livny J."/>
            <person name="Vlamakis H."/>
            <person name="Clish C."/>
            <person name="Bullock K."/>
            <person name="Deik A."/>
            <person name="Scott J."/>
            <person name="Pierce K.A."/>
            <person name="Xavier R.J."/>
            <person name="Alm E.J."/>
        </authorList>
    </citation>
    <scope>NUCLEOTIDE SEQUENCE</scope>
    <source>
        <strain evidence="2">BIOML-A4</strain>
    </source>
</reference>
<sequence length="336" mass="37607">ELGDIASHCGSESEFRIPFRLLDPDNILEYSVRFSDEALKAGFTDSDYKDVTPDYLTVPVYRIIGKGVYSGNVYVRKKSEPGLVELHPFEIEMLETTMITKQPQSVYVCDGDAFTLNVEARGLNLTYQWFFNKEAIEGATSATYQAALTSDKEGSYYVDVYGDCGMESSVTVTVRKNGLRVLVKWNEFLYITNPDNEFVRFQWYHDGQKIEKNGTSIYYSVPEGLLGSYFIQAYRADDSYVVSCPITFDTLTQFPVTTVYPTMVQKNSPITVKLGMPGEASEAAVIEIYNLNGQLVEKQSTTTVETTIPANMASGSYIVKVTTDSGRTTTHKIIVK</sequence>
<comment type="caution">
    <text evidence="2">The sequence shown here is derived from an EMBL/GenBank/DDBJ whole genome shotgun (WGS) entry which is preliminary data.</text>
</comment>
<evidence type="ECO:0000259" key="1">
    <source>
        <dbReference type="Pfam" id="PF18962"/>
    </source>
</evidence>
<dbReference type="InterPro" id="IPR036179">
    <property type="entry name" value="Ig-like_dom_sf"/>
</dbReference>
<proteinExistence type="predicted"/>